<dbReference type="InterPro" id="IPR028098">
    <property type="entry name" value="Glyco_trans_4-like_N"/>
</dbReference>
<evidence type="ECO:0000256" key="2">
    <source>
        <dbReference type="ARBA" id="ARBA00022679"/>
    </source>
</evidence>
<gene>
    <name evidence="5" type="ORF">HNR46_003557</name>
</gene>
<proteinExistence type="predicted"/>
<protein>
    <submittedName>
        <fullName evidence="5">Glycosyltransferase involved in cell wall biosynthesis</fullName>
    </submittedName>
</protein>
<evidence type="ECO:0000256" key="1">
    <source>
        <dbReference type="ARBA" id="ARBA00022676"/>
    </source>
</evidence>
<evidence type="ECO:0000313" key="6">
    <source>
        <dbReference type="Proteomes" id="UP000557717"/>
    </source>
</evidence>
<dbReference type="PANTHER" id="PTHR12526">
    <property type="entry name" value="GLYCOSYLTRANSFERASE"/>
    <property type="match status" value="1"/>
</dbReference>
<feature type="domain" description="Glycosyltransferase subfamily 4-like N-terminal" evidence="4">
    <location>
        <begin position="26"/>
        <end position="171"/>
    </location>
</feature>
<keyword evidence="6" id="KW-1185">Reference proteome</keyword>
<evidence type="ECO:0000259" key="4">
    <source>
        <dbReference type="Pfam" id="PF13439"/>
    </source>
</evidence>
<dbReference type="Proteomes" id="UP000557717">
    <property type="component" value="Unassembled WGS sequence"/>
</dbReference>
<dbReference type="PANTHER" id="PTHR12526:SF510">
    <property type="entry name" value="D-INOSITOL 3-PHOSPHATE GLYCOSYLTRANSFERASE"/>
    <property type="match status" value="1"/>
</dbReference>
<dbReference type="GO" id="GO:0016757">
    <property type="term" value="F:glycosyltransferase activity"/>
    <property type="evidence" value="ECO:0007669"/>
    <property type="project" value="UniProtKB-KW"/>
</dbReference>
<dbReference type="Pfam" id="PF00534">
    <property type="entry name" value="Glycos_transf_1"/>
    <property type="match status" value="1"/>
</dbReference>
<keyword evidence="2 5" id="KW-0808">Transferase</keyword>
<evidence type="ECO:0000313" key="5">
    <source>
        <dbReference type="EMBL" id="MBB5353302.1"/>
    </source>
</evidence>
<dbReference type="RefSeq" id="WP_184021046.1">
    <property type="nucleotide sequence ID" value="NZ_JACHFD010000023.1"/>
</dbReference>
<accession>A0A840V5R1</accession>
<dbReference type="CDD" id="cd03801">
    <property type="entry name" value="GT4_PimA-like"/>
    <property type="match status" value="1"/>
</dbReference>
<sequence>MSDFPSPPFCPRIALLTWEFPPKVTGGLGTACAGIARALDRQTSVQVILPKEEVPDPYQCTSEDLADDAYARQVLMEAATADLIHAHDWMTFPAAMAWSRKSGRPWMAHLHSLEWDRSGACAVPEIEAVEAAGLRSAHAVITVSHRTAERATERYDLDPEKVHVVHNGIEPVDPWRRRTRRPRVLFVGRLTWQKAPDDFVKIAAEIAAREPRACFSLVGKGEMEGELRREIARLGMSDAIDMPGFLRPDALQRLLAESQVLCLPSREEPFGLVALEAALFGVPSVISTHAGVGEVLPSARWVEAGDIDGFAGRIWGLLADGPWREELGERARLQARWATWDRTAEGILSVARRVLESNGG</sequence>
<dbReference type="InterPro" id="IPR001296">
    <property type="entry name" value="Glyco_trans_1"/>
</dbReference>
<name>A0A840V5R1_9BACT</name>
<dbReference type="Pfam" id="PF13439">
    <property type="entry name" value="Glyco_transf_4"/>
    <property type="match status" value="1"/>
</dbReference>
<comment type="caution">
    <text evidence="5">The sequence shown here is derived from an EMBL/GenBank/DDBJ whole genome shotgun (WGS) entry which is preliminary data.</text>
</comment>
<dbReference type="Gene3D" id="3.40.50.2000">
    <property type="entry name" value="Glycogen Phosphorylase B"/>
    <property type="match status" value="2"/>
</dbReference>
<dbReference type="AlphaFoldDB" id="A0A840V5R1"/>
<dbReference type="EMBL" id="JACHFD010000023">
    <property type="protein sequence ID" value="MBB5353302.1"/>
    <property type="molecule type" value="Genomic_DNA"/>
</dbReference>
<evidence type="ECO:0000259" key="3">
    <source>
        <dbReference type="Pfam" id="PF00534"/>
    </source>
</evidence>
<reference evidence="5 6" key="1">
    <citation type="submission" date="2020-08" db="EMBL/GenBank/DDBJ databases">
        <title>Genomic Encyclopedia of Type Strains, Phase IV (KMG-IV): sequencing the most valuable type-strain genomes for metagenomic binning, comparative biology and taxonomic classification.</title>
        <authorList>
            <person name="Goeker M."/>
        </authorList>
    </citation>
    <scope>NUCLEOTIDE SEQUENCE [LARGE SCALE GENOMIC DNA]</scope>
    <source>
        <strain evidence="5 6">YC6886</strain>
    </source>
</reference>
<feature type="domain" description="Glycosyl transferase family 1" evidence="3">
    <location>
        <begin position="177"/>
        <end position="333"/>
    </location>
</feature>
<organism evidence="5 6">
    <name type="scientific">Haloferula luteola</name>
    <dbReference type="NCBI Taxonomy" id="595692"/>
    <lineage>
        <taxon>Bacteria</taxon>
        <taxon>Pseudomonadati</taxon>
        <taxon>Verrucomicrobiota</taxon>
        <taxon>Verrucomicrobiia</taxon>
        <taxon>Verrucomicrobiales</taxon>
        <taxon>Verrucomicrobiaceae</taxon>
        <taxon>Haloferula</taxon>
    </lineage>
</organism>
<dbReference type="SUPFAM" id="SSF53756">
    <property type="entry name" value="UDP-Glycosyltransferase/glycogen phosphorylase"/>
    <property type="match status" value="1"/>
</dbReference>
<keyword evidence="1" id="KW-0328">Glycosyltransferase</keyword>